<name>A0A7G9GGK8_9FIRM</name>
<proteinExistence type="predicted"/>
<keyword evidence="2" id="KW-1185">Reference proteome</keyword>
<organism evidence="1 2">
    <name type="scientific">Wansuia hejianensis</name>
    <dbReference type="NCBI Taxonomy" id="2763667"/>
    <lineage>
        <taxon>Bacteria</taxon>
        <taxon>Bacillati</taxon>
        <taxon>Bacillota</taxon>
        <taxon>Clostridia</taxon>
        <taxon>Lachnospirales</taxon>
        <taxon>Lachnospiraceae</taxon>
        <taxon>Wansuia</taxon>
    </lineage>
</organism>
<dbReference type="EMBL" id="CP060635">
    <property type="protein sequence ID" value="QNM09940.1"/>
    <property type="molecule type" value="Genomic_DNA"/>
</dbReference>
<dbReference type="AlphaFoldDB" id="A0A7G9GGK8"/>
<reference evidence="1 2" key="1">
    <citation type="submission" date="2020-08" db="EMBL/GenBank/DDBJ databases">
        <authorList>
            <person name="Liu C."/>
            <person name="Sun Q."/>
        </authorList>
    </citation>
    <scope>NUCLEOTIDE SEQUENCE [LARGE SCALE GENOMIC DNA]</scope>
    <source>
        <strain evidence="1 2">NSJ-29</strain>
    </source>
</reference>
<accession>A0A7G9GGK8</accession>
<gene>
    <name evidence="1" type="ORF">H9Q79_06595</name>
</gene>
<evidence type="ECO:0000313" key="2">
    <source>
        <dbReference type="Proteomes" id="UP000515860"/>
    </source>
</evidence>
<sequence>MYHRQKKVQEAYQLYERILFTGFNDLNGALNGLLSLSMEEGKIDKARSIVDKQKKMAEILEMGKYMEVFPGLDLAIHLRDKEEILRILEGVVCSIKDMDAFKNSELYSHMTFSSAGIREIALMLKNAIENDKEMEFVKTDRRYQELLEKLCRFIEN</sequence>
<dbReference type="RefSeq" id="WP_249329473.1">
    <property type="nucleotide sequence ID" value="NZ_CP060635.1"/>
</dbReference>
<dbReference type="KEGG" id="whj:H9Q79_06595"/>
<evidence type="ECO:0000313" key="1">
    <source>
        <dbReference type="EMBL" id="QNM09940.1"/>
    </source>
</evidence>
<dbReference type="Proteomes" id="UP000515860">
    <property type="component" value="Chromosome"/>
</dbReference>
<protein>
    <submittedName>
        <fullName evidence="1">Uncharacterized protein</fullName>
    </submittedName>
</protein>